<feature type="compositionally biased region" description="Basic and acidic residues" evidence="1">
    <location>
        <begin position="308"/>
        <end position="322"/>
    </location>
</feature>
<dbReference type="GO" id="GO:0016579">
    <property type="term" value="P:protein deubiquitination"/>
    <property type="evidence" value="ECO:0007669"/>
    <property type="project" value="TreeGrafter"/>
</dbReference>
<feature type="domain" description="OTU" evidence="2">
    <location>
        <begin position="43"/>
        <end position="208"/>
    </location>
</feature>
<feature type="compositionally biased region" description="Basic and acidic residues" evidence="1">
    <location>
        <begin position="362"/>
        <end position="373"/>
    </location>
</feature>
<keyword evidence="4" id="KW-1185">Reference proteome</keyword>
<feature type="region of interest" description="Disordered" evidence="1">
    <location>
        <begin position="213"/>
        <end position="386"/>
    </location>
</feature>
<dbReference type="STRING" id="1858805.M5FV34"/>
<dbReference type="Gene3D" id="3.90.70.80">
    <property type="match status" value="1"/>
</dbReference>
<dbReference type="PANTHER" id="PTHR12419">
    <property type="entry name" value="OTU DOMAIN CONTAINING PROTEIN"/>
    <property type="match status" value="1"/>
</dbReference>
<organism evidence="3 4">
    <name type="scientific">Dacryopinax primogenitus (strain DJM 731)</name>
    <name type="common">Brown rot fungus</name>
    <dbReference type="NCBI Taxonomy" id="1858805"/>
    <lineage>
        <taxon>Eukaryota</taxon>
        <taxon>Fungi</taxon>
        <taxon>Dikarya</taxon>
        <taxon>Basidiomycota</taxon>
        <taxon>Agaricomycotina</taxon>
        <taxon>Dacrymycetes</taxon>
        <taxon>Dacrymycetales</taxon>
        <taxon>Dacrymycetaceae</taxon>
        <taxon>Dacryopinax</taxon>
    </lineage>
</organism>
<feature type="compositionally biased region" description="Pro residues" evidence="1">
    <location>
        <begin position="148"/>
        <end position="158"/>
    </location>
</feature>
<dbReference type="InterPro" id="IPR038765">
    <property type="entry name" value="Papain-like_cys_pep_sf"/>
</dbReference>
<feature type="compositionally biased region" description="Pro residues" evidence="1">
    <location>
        <begin position="247"/>
        <end position="259"/>
    </location>
</feature>
<dbReference type="CDD" id="cd22756">
    <property type="entry name" value="OTU_OTUD3-like"/>
    <property type="match status" value="1"/>
</dbReference>
<dbReference type="HOGENOM" id="CLU_715763_0_0_1"/>
<dbReference type="GeneID" id="63689157"/>
<dbReference type="InterPro" id="IPR050704">
    <property type="entry name" value="Peptidase_C85-like"/>
</dbReference>
<feature type="compositionally biased region" description="Basic and acidic residues" evidence="1">
    <location>
        <begin position="159"/>
        <end position="169"/>
    </location>
</feature>
<dbReference type="Proteomes" id="UP000030653">
    <property type="component" value="Unassembled WGS sequence"/>
</dbReference>
<dbReference type="OMA" id="FHDFNHY"/>
<gene>
    <name evidence="3" type="ORF">DACRYDRAFT_25273</name>
</gene>
<evidence type="ECO:0000313" key="4">
    <source>
        <dbReference type="Proteomes" id="UP000030653"/>
    </source>
</evidence>
<dbReference type="OrthoDB" id="415023at2759"/>
<dbReference type="EMBL" id="JH795878">
    <property type="protein sequence ID" value="EJT97156.1"/>
    <property type="molecule type" value="Genomic_DNA"/>
</dbReference>
<accession>M5FV34</accession>
<dbReference type="PANTHER" id="PTHR12419:SF7">
    <property type="entry name" value="OTU DOMAIN-CONTAINING PROTEIN 3"/>
    <property type="match status" value="1"/>
</dbReference>
<dbReference type="Pfam" id="PF02338">
    <property type="entry name" value="OTU"/>
    <property type="match status" value="1"/>
</dbReference>
<protein>
    <submittedName>
        <fullName evidence="3">Cysteine proteinase</fullName>
    </submittedName>
</protein>
<name>M5FV34_DACPD</name>
<reference evidence="3 4" key="1">
    <citation type="journal article" date="2012" name="Science">
        <title>The Paleozoic origin of enzymatic lignin decomposition reconstructed from 31 fungal genomes.</title>
        <authorList>
            <person name="Floudas D."/>
            <person name="Binder M."/>
            <person name="Riley R."/>
            <person name="Barry K."/>
            <person name="Blanchette R.A."/>
            <person name="Henrissat B."/>
            <person name="Martinez A.T."/>
            <person name="Otillar R."/>
            <person name="Spatafora J.W."/>
            <person name="Yadav J.S."/>
            <person name="Aerts A."/>
            <person name="Benoit I."/>
            <person name="Boyd A."/>
            <person name="Carlson A."/>
            <person name="Copeland A."/>
            <person name="Coutinho P.M."/>
            <person name="de Vries R.P."/>
            <person name="Ferreira P."/>
            <person name="Findley K."/>
            <person name="Foster B."/>
            <person name="Gaskell J."/>
            <person name="Glotzer D."/>
            <person name="Gorecki P."/>
            <person name="Heitman J."/>
            <person name="Hesse C."/>
            <person name="Hori C."/>
            <person name="Igarashi K."/>
            <person name="Jurgens J.A."/>
            <person name="Kallen N."/>
            <person name="Kersten P."/>
            <person name="Kohler A."/>
            <person name="Kuees U."/>
            <person name="Kumar T.K.A."/>
            <person name="Kuo A."/>
            <person name="LaButti K."/>
            <person name="Larrondo L.F."/>
            <person name="Lindquist E."/>
            <person name="Ling A."/>
            <person name="Lombard V."/>
            <person name="Lucas S."/>
            <person name="Lundell T."/>
            <person name="Martin R."/>
            <person name="McLaughlin D.J."/>
            <person name="Morgenstern I."/>
            <person name="Morin E."/>
            <person name="Murat C."/>
            <person name="Nagy L.G."/>
            <person name="Nolan M."/>
            <person name="Ohm R.A."/>
            <person name="Patyshakuliyeva A."/>
            <person name="Rokas A."/>
            <person name="Ruiz-Duenas F.J."/>
            <person name="Sabat G."/>
            <person name="Salamov A."/>
            <person name="Samejima M."/>
            <person name="Schmutz J."/>
            <person name="Slot J.C."/>
            <person name="St John F."/>
            <person name="Stenlid J."/>
            <person name="Sun H."/>
            <person name="Sun S."/>
            <person name="Syed K."/>
            <person name="Tsang A."/>
            <person name="Wiebenga A."/>
            <person name="Young D."/>
            <person name="Pisabarro A."/>
            <person name="Eastwood D.C."/>
            <person name="Martin F."/>
            <person name="Cullen D."/>
            <person name="Grigoriev I.V."/>
            <person name="Hibbett D.S."/>
        </authorList>
    </citation>
    <scope>NUCLEOTIDE SEQUENCE [LARGE SCALE GENOMIC DNA]</scope>
    <source>
        <strain evidence="3 4">DJM-731 SS1</strain>
    </source>
</reference>
<dbReference type="RefSeq" id="XP_040624054.1">
    <property type="nucleotide sequence ID" value="XM_040774095.1"/>
</dbReference>
<evidence type="ECO:0000313" key="3">
    <source>
        <dbReference type="EMBL" id="EJT97156.1"/>
    </source>
</evidence>
<feature type="compositionally biased region" description="Basic residues" evidence="1">
    <location>
        <begin position="236"/>
        <end position="246"/>
    </location>
</feature>
<feature type="compositionally biased region" description="Basic residues" evidence="1">
    <location>
        <begin position="1"/>
        <end position="11"/>
    </location>
</feature>
<proteinExistence type="predicted"/>
<evidence type="ECO:0000256" key="1">
    <source>
        <dbReference type="SAM" id="MobiDB-lite"/>
    </source>
</evidence>
<dbReference type="GO" id="GO:0004843">
    <property type="term" value="F:cysteine-type deubiquitinase activity"/>
    <property type="evidence" value="ECO:0007669"/>
    <property type="project" value="TreeGrafter"/>
</dbReference>
<dbReference type="SUPFAM" id="SSF54001">
    <property type="entry name" value="Cysteine proteinases"/>
    <property type="match status" value="1"/>
</dbReference>
<feature type="region of interest" description="Disordered" evidence="1">
    <location>
        <begin position="1"/>
        <end position="26"/>
    </location>
</feature>
<feature type="compositionally biased region" description="Low complexity" evidence="1">
    <location>
        <begin position="265"/>
        <end position="293"/>
    </location>
</feature>
<dbReference type="PROSITE" id="PS50802">
    <property type="entry name" value="OTU"/>
    <property type="match status" value="1"/>
</dbReference>
<feature type="region of interest" description="Disordered" evidence="1">
    <location>
        <begin position="147"/>
        <end position="169"/>
    </location>
</feature>
<sequence>MAKSDKRRVVKHPPNTRGRKPRLVSDVGQTARDLDDQLRSMGLRVVPTEGDGNCLFRALSDQMYGTDRHHSSLRKDICDWLAGHPERYRGFVDDDRSLEDHISVMRQLGTYGGHLELSAFAHRFRRDIKVVQPGLVYVISCADIPSPSKSPPSLPRPGEPNEREARRLHREAVREAAEAASLTPQPAVSSTVYVAYHDWEHYSSLRIINGPPAPAKIRDHPVPMIPTHQMSSLPRPRGRPRKHPLPPHRIPLPPSPPPLQSYRDPSPSNSASTSAPSTGSATEASTPPTSNSPKRSASDMSDDDDIDIDHNPRARKTPRSERPSPCAAAEVEAVLKRKLTRKERQAVGRVGGSRVLVRQKPKPMDRTQIDHSESASGDLSFKELHI</sequence>
<dbReference type="AlphaFoldDB" id="M5FV34"/>
<dbReference type="InterPro" id="IPR003323">
    <property type="entry name" value="OTU_dom"/>
</dbReference>
<evidence type="ECO:0000259" key="2">
    <source>
        <dbReference type="PROSITE" id="PS50802"/>
    </source>
</evidence>